<dbReference type="EMBL" id="BAABBY010000004">
    <property type="protein sequence ID" value="GAA4202115.1"/>
    <property type="molecule type" value="Genomic_DNA"/>
</dbReference>
<organism evidence="1 2">
    <name type="scientific">Pedobacter jeongneungensis</name>
    <dbReference type="NCBI Taxonomy" id="947309"/>
    <lineage>
        <taxon>Bacteria</taxon>
        <taxon>Pseudomonadati</taxon>
        <taxon>Bacteroidota</taxon>
        <taxon>Sphingobacteriia</taxon>
        <taxon>Sphingobacteriales</taxon>
        <taxon>Sphingobacteriaceae</taxon>
        <taxon>Pedobacter</taxon>
    </lineage>
</organism>
<keyword evidence="2" id="KW-1185">Reference proteome</keyword>
<comment type="caution">
    <text evidence="1">The sequence shown here is derived from an EMBL/GenBank/DDBJ whole genome shotgun (WGS) entry which is preliminary data.</text>
</comment>
<evidence type="ECO:0000313" key="2">
    <source>
        <dbReference type="Proteomes" id="UP001501772"/>
    </source>
</evidence>
<protein>
    <submittedName>
        <fullName evidence="1">Uncharacterized protein</fullName>
    </submittedName>
</protein>
<name>A0ABP8BAD1_9SPHI</name>
<sequence length="79" mass="9146">MNRSGIQFMHISVLHNYDNKALISSINNTKCPLTAHFRTLIQNPYKKYAAKLLPRTVWNSTYFVGDINFISVVLFDQIL</sequence>
<dbReference type="Proteomes" id="UP001501772">
    <property type="component" value="Unassembled WGS sequence"/>
</dbReference>
<accession>A0ABP8BAD1</accession>
<reference evidence="2" key="1">
    <citation type="journal article" date="2019" name="Int. J. Syst. Evol. Microbiol.">
        <title>The Global Catalogue of Microorganisms (GCM) 10K type strain sequencing project: providing services to taxonomists for standard genome sequencing and annotation.</title>
        <authorList>
            <consortium name="The Broad Institute Genomics Platform"/>
            <consortium name="The Broad Institute Genome Sequencing Center for Infectious Disease"/>
            <person name="Wu L."/>
            <person name="Ma J."/>
        </authorList>
    </citation>
    <scope>NUCLEOTIDE SEQUENCE [LARGE SCALE GENOMIC DNA]</scope>
    <source>
        <strain evidence="2">JCM 17626</strain>
    </source>
</reference>
<gene>
    <name evidence="1" type="ORF">GCM10022289_16410</name>
</gene>
<proteinExistence type="predicted"/>
<evidence type="ECO:0000313" key="1">
    <source>
        <dbReference type="EMBL" id="GAA4202115.1"/>
    </source>
</evidence>